<gene>
    <name evidence="1" type="ORF">CC86DRAFT_103339</name>
</gene>
<proteinExistence type="predicted"/>
<dbReference type="Proteomes" id="UP000799424">
    <property type="component" value="Unassembled WGS sequence"/>
</dbReference>
<dbReference type="AlphaFoldDB" id="A0A6A6ZKB0"/>
<keyword evidence="2" id="KW-1185">Reference proteome</keyword>
<dbReference type="EMBL" id="MU006237">
    <property type="protein sequence ID" value="KAF2821386.1"/>
    <property type="molecule type" value="Genomic_DNA"/>
</dbReference>
<name>A0A6A6ZKB0_9PLEO</name>
<accession>A0A6A6ZKB0</accession>
<reference evidence="1" key="1">
    <citation type="journal article" date="2020" name="Stud. Mycol.">
        <title>101 Dothideomycetes genomes: a test case for predicting lifestyles and emergence of pathogens.</title>
        <authorList>
            <person name="Haridas S."/>
            <person name="Albert R."/>
            <person name="Binder M."/>
            <person name="Bloem J."/>
            <person name="Labutti K."/>
            <person name="Salamov A."/>
            <person name="Andreopoulos B."/>
            <person name="Baker S."/>
            <person name="Barry K."/>
            <person name="Bills G."/>
            <person name="Bluhm B."/>
            <person name="Cannon C."/>
            <person name="Castanera R."/>
            <person name="Culley D."/>
            <person name="Daum C."/>
            <person name="Ezra D."/>
            <person name="Gonzalez J."/>
            <person name="Henrissat B."/>
            <person name="Kuo A."/>
            <person name="Liang C."/>
            <person name="Lipzen A."/>
            <person name="Lutzoni F."/>
            <person name="Magnuson J."/>
            <person name="Mondo S."/>
            <person name="Nolan M."/>
            <person name="Ohm R."/>
            <person name="Pangilinan J."/>
            <person name="Park H.-J."/>
            <person name="Ramirez L."/>
            <person name="Alfaro M."/>
            <person name="Sun H."/>
            <person name="Tritt A."/>
            <person name="Yoshinaga Y."/>
            <person name="Zwiers L.-H."/>
            <person name="Turgeon B."/>
            <person name="Goodwin S."/>
            <person name="Spatafora J."/>
            <person name="Crous P."/>
            <person name="Grigoriev I."/>
        </authorList>
    </citation>
    <scope>NUCLEOTIDE SEQUENCE</scope>
    <source>
        <strain evidence="1">CBS 113818</strain>
    </source>
</reference>
<protein>
    <submittedName>
        <fullName evidence="1">Uncharacterized protein</fullName>
    </submittedName>
</protein>
<evidence type="ECO:0000313" key="2">
    <source>
        <dbReference type="Proteomes" id="UP000799424"/>
    </source>
</evidence>
<sequence>MRALASEDRKVFLYNSCLTVYHVGQVASSQALMCTIAHAARLLAQCCSCGSISGVISFYYVSLHAFHCSPTRYGNKVNYLTAIYPRDQNSCASLTLLLTIDDLLVAHKTDIGSPLPDKVQMFPITRRIPSQRTIRSLRPRRRMIRYSCRRVSWPSISSDGQVDQVTQIFGVYYDEP</sequence>
<organism evidence="1 2">
    <name type="scientific">Ophiobolus disseminans</name>
    <dbReference type="NCBI Taxonomy" id="1469910"/>
    <lineage>
        <taxon>Eukaryota</taxon>
        <taxon>Fungi</taxon>
        <taxon>Dikarya</taxon>
        <taxon>Ascomycota</taxon>
        <taxon>Pezizomycotina</taxon>
        <taxon>Dothideomycetes</taxon>
        <taxon>Pleosporomycetidae</taxon>
        <taxon>Pleosporales</taxon>
        <taxon>Pleosporineae</taxon>
        <taxon>Phaeosphaeriaceae</taxon>
        <taxon>Ophiobolus</taxon>
    </lineage>
</organism>
<evidence type="ECO:0000313" key="1">
    <source>
        <dbReference type="EMBL" id="KAF2821386.1"/>
    </source>
</evidence>